<accession>A0ABW4YZ01</accession>
<feature type="active site" description="Proton donor" evidence="4">
    <location>
        <position position="152"/>
    </location>
</feature>
<evidence type="ECO:0000256" key="4">
    <source>
        <dbReference type="PROSITE-ProRule" id="PRU01100"/>
    </source>
</evidence>
<comment type="similarity">
    <text evidence="1 4">Belongs to the glycosyl hydrolase 26 family.</text>
</comment>
<dbReference type="Pfam" id="PF02156">
    <property type="entry name" value="Glyco_hydro_26"/>
    <property type="match status" value="1"/>
</dbReference>
<name>A0ABW4YZ01_9HYPH</name>
<dbReference type="Proteomes" id="UP001597299">
    <property type="component" value="Unassembled WGS sequence"/>
</dbReference>
<evidence type="ECO:0000313" key="6">
    <source>
        <dbReference type="EMBL" id="MFD2141620.1"/>
    </source>
</evidence>
<feature type="domain" description="GH26" evidence="5">
    <location>
        <begin position="11"/>
        <end position="314"/>
    </location>
</feature>
<sequence>MMTGSRTTYLARTMYLAALAGGAGLALTAILVIPGVTQSTPRPALPAGQVAFGVYDPDGVFAGDTGVRIEHVFMPWRHSDLGSLAKADHYARQYGRDLLVTVEPWSWAPAANPPADRLLADILAGAEDGTVKAVCVAVGGLQSPVTIRWAHEMDLRNGRFPWAAWSPQDYAAAYRHVVTECRKYAPQARFMWSPRGEAGLEAYYPGDAYVDTIGLTVLDLQQYDIDRYGHARSFEEALRPAYERVAPYGRPIVVAELGFRGDEAFTAQWERDMRTIGEAFPGLAAVIYFNEVETYAWPAPYGRPDWRLQRGLVN</sequence>
<evidence type="ECO:0000259" key="5">
    <source>
        <dbReference type="PROSITE" id="PS51764"/>
    </source>
</evidence>
<comment type="caution">
    <text evidence="6">The sequence shown here is derived from an EMBL/GenBank/DDBJ whole genome shotgun (WGS) entry which is preliminary data.</text>
</comment>
<dbReference type="PANTHER" id="PTHR40079">
    <property type="entry name" value="MANNAN ENDO-1,4-BETA-MANNOSIDASE E-RELATED"/>
    <property type="match status" value="1"/>
</dbReference>
<evidence type="ECO:0000313" key="7">
    <source>
        <dbReference type="Proteomes" id="UP001597299"/>
    </source>
</evidence>
<evidence type="ECO:0000256" key="3">
    <source>
        <dbReference type="ARBA" id="ARBA00023295"/>
    </source>
</evidence>
<organism evidence="6 7">
    <name type="scientific">Ancylobacter oerskovii</name>
    <dbReference type="NCBI Taxonomy" id="459519"/>
    <lineage>
        <taxon>Bacteria</taxon>
        <taxon>Pseudomonadati</taxon>
        <taxon>Pseudomonadota</taxon>
        <taxon>Alphaproteobacteria</taxon>
        <taxon>Hyphomicrobiales</taxon>
        <taxon>Xanthobacteraceae</taxon>
        <taxon>Ancylobacter</taxon>
    </lineage>
</organism>
<dbReference type="PROSITE" id="PS51764">
    <property type="entry name" value="GH26"/>
    <property type="match status" value="1"/>
</dbReference>
<gene>
    <name evidence="6" type="ORF">ACFSNC_14505</name>
</gene>
<keyword evidence="2 4" id="KW-0378">Hydrolase</keyword>
<dbReference type="InterPro" id="IPR000805">
    <property type="entry name" value="Glyco_hydro_26"/>
</dbReference>
<dbReference type="GO" id="GO:0016787">
    <property type="term" value="F:hydrolase activity"/>
    <property type="evidence" value="ECO:0007669"/>
    <property type="project" value="UniProtKB-KW"/>
</dbReference>
<dbReference type="Gene3D" id="3.20.20.80">
    <property type="entry name" value="Glycosidases"/>
    <property type="match status" value="1"/>
</dbReference>
<dbReference type="PANTHER" id="PTHR40079:SF4">
    <property type="entry name" value="GH26 DOMAIN-CONTAINING PROTEIN-RELATED"/>
    <property type="match status" value="1"/>
</dbReference>
<evidence type="ECO:0000256" key="1">
    <source>
        <dbReference type="ARBA" id="ARBA00007754"/>
    </source>
</evidence>
<dbReference type="InterPro" id="IPR017853">
    <property type="entry name" value="GH"/>
</dbReference>
<dbReference type="EMBL" id="JBHUHD010000001">
    <property type="protein sequence ID" value="MFD2141620.1"/>
    <property type="molecule type" value="Genomic_DNA"/>
</dbReference>
<dbReference type="InterPro" id="IPR022790">
    <property type="entry name" value="GH26_dom"/>
</dbReference>
<proteinExistence type="inferred from homology"/>
<keyword evidence="7" id="KW-1185">Reference proteome</keyword>
<keyword evidence="3 4" id="KW-0326">Glycosidase</keyword>
<feature type="active site" description="Nucleophile" evidence="4">
    <location>
        <position position="256"/>
    </location>
</feature>
<protein>
    <submittedName>
        <fullName evidence="6">Glycoside hydrolase family 26 protein</fullName>
    </submittedName>
</protein>
<dbReference type="SUPFAM" id="SSF51445">
    <property type="entry name" value="(Trans)glycosidases"/>
    <property type="match status" value="1"/>
</dbReference>
<dbReference type="RefSeq" id="WP_246548786.1">
    <property type="nucleotide sequence ID" value="NZ_JAHBGB010000027.1"/>
</dbReference>
<evidence type="ECO:0000256" key="2">
    <source>
        <dbReference type="ARBA" id="ARBA00022801"/>
    </source>
</evidence>
<reference evidence="7" key="1">
    <citation type="journal article" date="2019" name="Int. J. Syst. Evol. Microbiol.">
        <title>The Global Catalogue of Microorganisms (GCM) 10K type strain sequencing project: providing services to taxonomists for standard genome sequencing and annotation.</title>
        <authorList>
            <consortium name="The Broad Institute Genomics Platform"/>
            <consortium name="The Broad Institute Genome Sequencing Center for Infectious Disease"/>
            <person name="Wu L."/>
            <person name="Ma J."/>
        </authorList>
    </citation>
    <scope>NUCLEOTIDE SEQUENCE [LARGE SCALE GENOMIC DNA]</scope>
    <source>
        <strain evidence="7">CCM 7435</strain>
    </source>
</reference>